<keyword evidence="1" id="KW-1133">Transmembrane helix</keyword>
<evidence type="ECO:0000256" key="1">
    <source>
        <dbReference type="SAM" id="Phobius"/>
    </source>
</evidence>
<dbReference type="AlphaFoldDB" id="A0A2P2IRJ1"/>
<protein>
    <submittedName>
        <fullName evidence="2">Uncharacterized protein</fullName>
    </submittedName>
</protein>
<dbReference type="EMBL" id="GGEC01003368">
    <property type="protein sequence ID" value="MBW83851.1"/>
    <property type="molecule type" value="Transcribed_RNA"/>
</dbReference>
<evidence type="ECO:0000313" key="2">
    <source>
        <dbReference type="EMBL" id="MBW83851.1"/>
    </source>
</evidence>
<keyword evidence="1" id="KW-0812">Transmembrane</keyword>
<organism evidence="2">
    <name type="scientific">Rhizophora mucronata</name>
    <name type="common">Asiatic mangrove</name>
    <dbReference type="NCBI Taxonomy" id="61149"/>
    <lineage>
        <taxon>Eukaryota</taxon>
        <taxon>Viridiplantae</taxon>
        <taxon>Streptophyta</taxon>
        <taxon>Embryophyta</taxon>
        <taxon>Tracheophyta</taxon>
        <taxon>Spermatophyta</taxon>
        <taxon>Magnoliopsida</taxon>
        <taxon>eudicotyledons</taxon>
        <taxon>Gunneridae</taxon>
        <taxon>Pentapetalae</taxon>
        <taxon>rosids</taxon>
        <taxon>fabids</taxon>
        <taxon>Malpighiales</taxon>
        <taxon>Rhizophoraceae</taxon>
        <taxon>Rhizophora</taxon>
    </lineage>
</organism>
<feature type="transmembrane region" description="Helical" evidence="1">
    <location>
        <begin position="7"/>
        <end position="29"/>
    </location>
</feature>
<reference evidence="2" key="1">
    <citation type="submission" date="2018-02" db="EMBL/GenBank/DDBJ databases">
        <title>Rhizophora mucronata_Transcriptome.</title>
        <authorList>
            <person name="Meera S.P."/>
            <person name="Sreeshan A."/>
            <person name="Augustine A."/>
        </authorList>
    </citation>
    <scope>NUCLEOTIDE SEQUENCE</scope>
    <source>
        <tissue evidence="2">Leaf</tissue>
    </source>
</reference>
<name>A0A2P2IRJ1_RHIMU</name>
<proteinExistence type="predicted"/>
<sequence length="79" mass="9325">MFFLGHICCVFFFFSPMIILLKEILVVFWSRFPLHFFLAVCSEWNRNEYNGHYMVFPMVSVAETGKATSPLVNGMYWSE</sequence>
<accession>A0A2P2IRJ1</accession>
<keyword evidence="1" id="KW-0472">Membrane</keyword>